<dbReference type="InterPro" id="IPR037232">
    <property type="entry name" value="NADH_quin_OxRdtase_su_C/D-like"/>
</dbReference>
<comment type="catalytic activity">
    <reaction evidence="3">
        <text>a quinone + NADH + 5 H(+)(in) = a quinol + NAD(+) + 4 H(+)(out)</text>
        <dbReference type="Rhea" id="RHEA:57888"/>
        <dbReference type="ChEBI" id="CHEBI:15378"/>
        <dbReference type="ChEBI" id="CHEBI:24646"/>
        <dbReference type="ChEBI" id="CHEBI:57540"/>
        <dbReference type="ChEBI" id="CHEBI:57945"/>
        <dbReference type="ChEBI" id="CHEBI:132124"/>
    </reaction>
</comment>
<dbReference type="GO" id="GO:0008137">
    <property type="term" value="F:NADH dehydrogenase (ubiquinone) activity"/>
    <property type="evidence" value="ECO:0007669"/>
    <property type="project" value="InterPro"/>
</dbReference>
<name>A0A511T703_MYXFU</name>
<dbReference type="Gene3D" id="3.30.460.80">
    <property type="entry name" value="NADH:ubiquinone oxidoreductase, 30kDa subunit"/>
    <property type="match status" value="1"/>
</dbReference>
<dbReference type="NCBIfam" id="TIGR01961">
    <property type="entry name" value="NuoC_fam"/>
    <property type="match status" value="1"/>
</dbReference>
<keyword evidence="3" id="KW-0874">Quinone</keyword>
<dbReference type="EMBL" id="FOIB01000009">
    <property type="protein sequence ID" value="SEU33854.1"/>
    <property type="molecule type" value="Genomic_DNA"/>
</dbReference>
<comment type="subcellular location">
    <subcellularLocation>
        <location evidence="3">Cell membrane</location>
        <topology evidence="3">Peripheral membrane protein</topology>
        <orientation evidence="3">Cytoplasmic side</orientation>
    </subcellularLocation>
</comment>
<dbReference type="Proteomes" id="UP000321514">
    <property type="component" value="Unassembled WGS sequence"/>
</dbReference>
<dbReference type="Proteomes" id="UP000183760">
    <property type="component" value="Unassembled WGS sequence"/>
</dbReference>
<evidence type="ECO:0000313" key="6">
    <source>
        <dbReference type="EMBL" id="SEU33854.1"/>
    </source>
</evidence>
<dbReference type="GO" id="GO:0048038">
    <property type="term" value="F:quinone binding"/>
    <property type="evidence" value="ECO:0007669"/>
    <property type="project" value="UniProtKB-KW"/>
</dbReference>
<keyword evidence="7" id="KW-1185">Reference proteome</keyword>
<dbReference type="AlphaFoldDB" id="A0A511T703"/>
<dbReference type="SUPFAM" id="SSF143243">
    <property type="entry name" value="Nqo5-like"/>
    <property type="match status" value="1"/>
</dbReference>
<reference evidence="6 7" key="1">
    <citation type="submission" date="2016-10" db="EMBL/GenBank/DDBJ databases">
        <authorList>
            <person name="Varghese N."/>
            <person name="Submissions S."/>
        </authorList>
    </citation>
    <scope>NUCLEOTIDE SEQUENCE [LARGE SCALE GENOMIC DNA]</scope>
    <source>
        <strain evidence="6 7">DSM 16525</strain>
    </source>
</reference>
<dbReference type="Pfam" id="PF00329">
    <property type="entry name" value="Complex1_30kDa"/>
    <property type="match status" value="1"/>
</dbReference>
<dbReference type="PANTHER" id="PTHR10884:SF14">
    <property type="entry name" value="NADH DEHYDROGENASE [UBIQUINONE] IRON-SULFUR PROTEIN 3, MITOCHONDRIAL"/>
    <property type="match status" value="1"/>
</dbReference>
<dbReference type="STRING" id="1334629.MFUL124B02_17100"/>
<dbReference type="HAMAP" id="MF_01357">
    <property type="entry name" value="NDH1_NuoC"/>
    <property type="match status" value="1"/>
</dbReference>
<evidence type="ECO:0000256" key="1">
    <source>
        <dbReference type="ARBA" id="ARBA00007569"/>
    </source>
</evidence>
<evidence type="ECO:0000313" key="5">
    <source>
        <dbReference type="EMBL" id="GEN09747.1"/>
    </source>
</evidence>
<protein>
    <recommendedName>
        <fullName evidence="3">NADH-quinone oxidoreductase subunit C</fullName>
        <ecNumber evidence="3">7.1.1.-</ecNumber>
    </recommendedName>
    <alternativeName>
        <fullName evidence="3">NADH dehydrogenase I subunit C</fullName>
    </alternativeName>
    <alternativeName>
        <fullName evidence="3">NDH-1 subunit C</fullName>
    </alternativeName>
</protein>
<dbReference type="RefSeq" id="WP_074957622.1">
    <property type="nucleotide sequence ID" value="NZ_BJXR01000035.1"/>
</dbReference>
<organism evidence="5 8">
    <name type="scientific">Myxococcus fulvus</name>
    <dbReference type="NCBI Taxonomy" id="33"/>
    <lineage>
        <taxon>Bacteria</taxon>
        <taxon>Pseudomonadati</taxon>
        <taxon>Myxococcota</taxon>
        <taxon>Myxococcia</taxon>
        <taxon>Myxococcales</taxon>
        <taxon>Cystobacterineae</taxon>
        <taxon>Myxococcaceae</taxon>
        <taxon>Myxococcus</taxon>
    </lineage>
</organism>
<dbReference type="OrthoDB" id="9803286at2"/>
<dbReference type="PANTHER" id="PTHR10884">
    <property type="entry name" value="NADH DEHYDROGENASE UBIQUINONE IRON-SULFUR PROTEIN 3"/>
    <property type="match status" value="1"/>
</dbReference>
<dbReference type="EC" id="7.1.1.-" evidence="3"/>
<keyword evidence="3" id="KW-0520">NAD</keyword>
<sequence length="172" mass="20153">MDRVSAHFPEAVVERYVDRAGGAWAVIHPDSLPKVAAFLKNDEELQFKLFGSVDAVDRLHLAENDPRFEVVYFLYSLKRHEHVRLKVRVSEHQAVLPSLVPLYRGANWWERLVWDFYGIRFDGHPDLRRILLYEEFQGHPLRKDYALRDRQPLIPERPIKDIFRGPGTSGHS</sequence>
<evidence type="ECO:0000259" key="4">
    <source>
        <dbReference type="Pfam" id="PF00329"/>
    </source>
</evidence>
<evidence type="ECO:0000313" key="8">
    <source>
        <dbReference type="Proteomes" id="UP000321514"/>
    </source>
</evidence>
<dbReference type="EMBL" id="BJXR01000035">
    <property type="protein sequence ID" value="GEN09747.1"/>
    <property type="molecule type" value="Genomic_DNA"/>
</dbReference>
<reference evidence="5 8" key="2">
    <citation type="submission" date="2019-07" db="EMBL/GenBank/DDBJ databases">
        <title>Whole genome shotgun sequence of Myxococcus fulvus NBRC 100333.</title>
        <authorList>
            <person name="Hosoyama A."/>
            <person name="Uohara A."/>
            <person name="Ohji S."/>
            <person name="Ichikawa N."/>
        </authorList>
    </citation>
    <scope>NUCLEOTIDE SEQUENCE [LARGE SCALE GENOMIC DNA]</scope>
    <source>
        <strain evidence="5 8">NBRC 100333</strain>
    </source>
</reference>
<comment type="subunit">
    <text evidence="3">NDH-1 is composed of 14 different subunits. Subunits NuoB, C, D, E, F, and G constitute the peripheral sector of the complex.</text>
</comment>
<keyword evidence="3" id="KW-1003">Cell membrane</keyword>
<comment type="similarity">
    <text evidence="1 3">Belongs to the complex I 30 kDa subunit family.</text>
</comment>
<gene>
    <name evidence="5" type="primary">nuoC1</name>
    <name evidence="3" type="synonym">nuoC</name>
    <name evidence="5" type="ORF">MFU01_47840</name>
    <name evidence="6" type="ORF">SAMN05443572_109397</name>
</gene>
<proteinExistence type="inferred from homology"/>
<evidence type="ECO:0000256" key="2">
    <source>
        <dbReference type="ARBA" id="ARBA00022448"/>
    </source>
</evidence>
<comment type="function">
    <text evidence="3">NDH-1 shuttles electrons from NADH, via FMN and iron-sulfur (Fe-S) centers, to quinones in the respiratory chain. The immediate electron acceptor for the enzyme in this species is believed to be ubiquinone. Couples the redox reaction to proton translocation (for every two electrons transferred, four hydrogen ions are translocated across the cytoplasmic membrane), and thus conserves the redox energy in a proton gradient.</text>
</comment>
<keyword evidence="2 3" id="KW-0813">Transport</keyword>
<keyword evidence="3" id="KW-0830">Ubiquinone</keyword>
<keyword evidence="3" id="KW-0472">Membrane</keyword>
<dbReference type="GO" id="GO:0005886">
    <property type="term" value="C:plasma membrane"/>
    <property type="evidence" value="ECO:0007669"/>
    <property type="project" value="UniProtKB-SubCell"/>
</dbReference>
<feature type="domain" description="NADH:ubiquinone oxidoreductase 30kDa subunit" evidence="4">
    <location>
        <begin position="26"/>
        <end position="150"/>
    </location>
</feature>
<keyword evidence="3" id="KW-1278">Translocase</keyword>
<dbReference type="InterPro" id="IPR010218">
    <property type="entry name" value="NADH_DH_suC"/>
</dbReference>
<comment type="caution">
    <text evidence="5">The sequence shown here is derived from an EMBL/GenBank/DDBJ whole genome shotgun (WGS) entry which is preliminary data.</text>
</comment>
<accession>A0A511T703</accession>
<dbReference type="GO" id="GO:0050136">
    <property type="term" value="F:NADH dehydrogenase (quinone) (non-electrogenic) activity"/>
    <property type="evidence" value="ECO:0007669"/>
    <property type="project" value="UniProtKB-UniRule"/>
</dbReference>
<dbReference type="InterPro" id="IPR001268">
    <property type="entry name" value="NADH_UbQ_OxRdtase_30kDa_su"/>
</dbReference>
<evidence type="ECO:0000256" key="3">
    <source>
        <dbReference type="HAMAP-Rule" id="MF_01357"/>
    </source>
</evidence>
<evidence type="ECO:0000313" key="7">
    <source>
        <dbReference type="Proteomes" id="UP000183760"/>
    </source>
</evidence>